<protein>
    <recommendedName>
        <fullName evidence="5">YecA family protein</fullName>
    </recommendedName>
</protein>
<dbReference type="Proteomes" id="UP000192923">
    <property type="component" value="Unassembled WGS sequence"/>
</dbReference>
<dbReference type="AlphaFoldDB" id="A0A1Y6D834"/>
<dbReference type="InterPro" id="IPR036255">
    <property type="entry name" value="YgfB-like_sf"/>
</dbReference>
<reference evidence="3 4" key="1">
    <citation type="submission" date="2016-12" db="EMBL/GenBank/DDBJ databases">
        <authorList>
            <person name="Song W.-J."/>
            <person name="Kurnit D.M."/>
        </authorList>
    </citation>
    <scope>NUCLEOTIDE SEQUENCE [LARGE SCALE GENOMIC DNA]</scope>
    <source>
        <strain evidence="3 4">175</strain>
    </source>
</reference>
<dbReference type="EMBL" id="FXAM01000001">
    <property type="protein sequence ID" value="SMF96424.1"/>
    <property type="molecule type" value="Genomic_DNA"/>
</dbReference>
<organism evidence="3 4">
    <name type="scientific">Methylomagnum ishizawai</name>
    <dbReference type="NCBI Taxonomy" id="1760988"/>
    <lineage>
        <taxon>Bacteria</taxon>
        <taxon>Pseudomonadati</taxon>
        <taxon>Pseudomonadota</taxon>
        <taxon>Gammaproteobacteria</taxon>
        <taxon>Methylococcales</taxon>
        <taxon>Methylococcaceae</taxon>
        <taxon>Methylomagnum</taxon>
    </lineage>
</organism>
<sequence length="210" mass="23112">MPGRKPGQRGTGRRFPPTDPFNPTPPLNMAKITWSDIEDTLPEDSECGSAAEAHGLLSGLLCMDGGADSSRWLELTLGPDAEPLDPVASSVWQQLFKETRRQLEDFDFSFTPLLPDDDDGTLEERADALGEWCRGFLLGLGYGSNVSDWPGECTEILRDFAEITQLDPASSGDSETDETAYAELAEYVRVGVQVVQRELKARPSQPIRLH</sequence>
<evidence type="ECO:0000256" key="1">
    <source>
        <dbReference type="ARBA" id="ARBA00038308"/>
    </source>
</evidence>
<evidence type="ECO:0008006" key="5">
    <source>
        <dbReference type="Google" id="ProtNLM"/>
    </source>
</evidence>
<name>A0A1Y6D834_9GAMM</name>
<evidence type="ECO:0000313" key="4">
    <source>
        <dbReference type="Proteomes" id="UP000192923"/>
    </source>
</evidence>
<dbReference type="PANTHER" id="PTHR37528:SF1">
    <property type="entry name" value="UPF0149 PROTEIN YGFB"/>
    <property type="match status" value="1"/>
</dbReference>
<feature type="compositionally biased region" description="Pro residues" evidence="2">
    <location>
        <begin position="17"/>
        <end position="26"/>
    </location>
</feature>
<dbReference type="STRING" id="1760988.SAMN02949497_3821"/>
<dbReference type="Gene3D" id="1.20.120.740">
    <property type="entry name" value="YgfB uncharacterised protein family UPF0149, PF03695"/>
    <property type="match status" value="1"/>
</dbReference>
<evidence type="ECO:0000313" key="3">
    <source>
        <dbReference type="EMBL" id="SMF96424.1"/>
    </source>
</evidence>
<proteinExistence type="inferred from homology"/>
<dbReference type="InterPro" id="IPR011978">
    <property type="entry name" value="YgfB-like"/>
</dbReference>
<gene>
    <name evidence="3" type="ORF">SAMN02949497_3821</name>
</gene>
<dbReference type="SUPFAM" id="SSF101327">
    <property type="entry name" value="YgfB-like"/>
    <property type="match status" value="1"/>
</dbReference>
<dbReference type="PANTHER" id="PTHR37528">
    <property type="entry name" value="UPF0149 PROTEIN YGFB"/>
    <property type="match status" value="1"/>
</dbReference>
<comment type="similarity">
    <text evidence="1">Belongs to the UPF0149 family.</text>
</comment>
<accession>A0A1Y6D834</accession>
<evidence type="ECO:0000256" key="2">
    <source>
        <dbReference type="SAM" id="MobiDB-lite"/>
    </source>
</evidence>
<keyword evidence="4" id="KW-1185">Reference proteome</keyword>
<dbReference type="GO" id="GO:0005829">
    <property type="term" value="C:cytosol"/>
    <property type="evidence" value="ECO:0007669"/>
    <property type="project" value="TreeGrafter"/>
</dbReference>
<dbReference type="Pfam" id="PF03695">
    <property type="entry name" value="UPF0149"/>
    <property type="match status" value="1"/>
</dbReference>
<feature type="region of interest" description="Disordered" evidence="2">
    <location>
        <begin position="1"/>
        <end position="29"/>
    </location>
</feature>